<dbReference type="OrthoDB" id="9921736at2"/>
<name>A0A2N5C5L8_9BURK</name>
<organism evidence="1 2">
    <name type="scientific">Cupriavidus pauculus</name>
    <dbReference type="NCBI Taxonomy" id="82633"/>
    <lineage>
        <taxon>Bacteria</taxon>
        <taxon>Pseudomonadati</taxon>
        <taxon>Pseudomonadota</taxon>
        <taxon>Betaproteobacteria</taxon>
        <taxon>Burkholderiales</taxon>
        <taxon>Burkholderiaceae</taxon>
        <taxon>Cupriavidus</taxon>
    </lineage>
</organism>
<accession>A0A2N5C5L8</accession>
<gene>
    <name evidence="1" type="ORF">CYJ10_27205</name>
</gene>
<dbReference type="Proteomes" id="UP000234341">
    <property type="component" value="Unassembled WGS sequence"/>
</dbReference>
<dbReference type="RefSeq" id="WP_101684541.1">
    <property type="nucleotide sequence ID" value="NZ_PJRP01000017.1"/>
</dbReference>
<dbReference type="AlphaFoldDB" id="A0A2N5C5L8"/>
<sequence length="118" mass="12926">MSTEGTPRQSVLLALKDPRTLEGAWNGMLQIWNDLHNPYSLRYDQLIADGHAALASGCLAAMALELQIDEVGACGERARIRIDGHMYGAAPRASCVHEVIHEILLPELAKNFDFEVVG</sequence>
<evidence type="ECO:0000313" key="2">
    <source>
        <dbReference type="Proteomes" id="UP000234341"/>
    </source>
</evidence>
<dbReference type="EMBL" id="PJRP01000017">
    <property type="protein sequence ID" value="PLP97516.1"/>
    <property type="molecule type" value="Genomic_DNA"/>
</dbReference>
<evidence type="ECO:0000313" key="1">
    <source>
        <dbReference type="EMBL" id="PLP97516.1"/>
    </source>
</evidence>
<proteinExistence type="predicted"/>
<reference evidence="1 2" key="1">
    <citation type="submission" date="2017-12" db="EMBL/GenBank/DDBJ databases">
        <title>Genome sequence of the active heterotrophic nitrifier-denitrifier, Cupriavidus pauculus UM1.</title>
        <authorList>
            <person name="Putonti C."/>
            <person name="Castignetti D."/>
        </authorList>
    </citation>
    <scope>NUCLEOTIDE SEQUENCE [LARGE SCALE GENOMIC DNA]</scope>
    <source>
        <strain evidence="1 2">UM1</strain>
    </source>
</reference>
<comment type="caution">
    <text evidence="1">The sequence shown here is derived from an EMBL/GenBank/DDBJ whole genome shotgun (WGS) entry which is preliminary data.</text>
</comment>
<protein>
    <submittedName>
        <fullName evidence="1">Uncharacterized protein</fullName>
    </submittedName>
</protein>